<keyword evidence="3" id="KW-1185">Reference proteome</keyword>
<evidence type="ECO:0008006" key="4">
    <source>
        <dbReference type="Google" id="ProtNLM"/>
    </source>
</evidence>
<sequence>MRSLLNAVMLLVSAAWVALPAQAEQLVDLYKVSRLVESQAAVEREQAASEAMARILVRVTGDPNIAANEELLPYLQRAQNYVLQFGYTRTERQITRADGSQVAATELNFSFSEVAINKLLRKLKLPIWPDNRPALLIWLVEDQWPDGRVLLRDEATQTALRAQALTRGLPLLFPIWDLQDQMAINAEQLWQFDRAALQAASARYQADVMVVGRFSRTSSGELRGVWQWLDAGQTELLDAQAQSLEELAAPMVDKIADALAARYTIKPGQDDGTHLLMQVHGVAAFDRYRNVLNYLERHEALRDVQLVQVEDDILWLQLAPESDLAHMQRAFQLDRKLAPLPTLVPADGSPNNPLMFQWAGE</sequence>
<reference evidence="2 3" key="1">
    <citation type="submission" date="2020-08" db="EMBL/GenBank/DDBJ databases">
        <title>Genomic Encyclopedia of Type Strains, Phase III (KMG-III): the genomes of soil and plant-associated and newly described type strains.</title>
        <authorList>
            <person name="Whitman W."/>
        </authorList>
    </citation>
    <scope>NUCLEOTIDE SEQUENCE [LARGE SCALE GENOMIC DNA]</scope>
    <source>
        <strain evidence="2 3">CECT 8571</strain>
    </source>
</reference>
<dbReference type="Proteomes" id="UP000559987">
    <property type="component" value="Unassembled WGS sequence"/>
</dbReference>
<proteinExistence type="predicted"/>
<dbReference type="Pfam" id="PF09839">
    <property type="entry name" value="DUF2066"/>
    <property type="match status" value="1"/>
</dbReference>
<evidence type="ECO:0000256" key="1">
    <source>
        <dbReference type="SAM" id="SignalP"/>
    </source>
</evidence>
<organism evidence="2 3">
    <name type="scientific">Simiduia aestuariiviva</name>
    <dbReference type="NCBI Taxonomy" id="1510459"/>
    <lineage>
        <taxon>Bacteria</taxon>
        <taxon>Pseudomonadati</taxon>
        <taxon>Pseudomonadota</taxon>
        <taxon>Gammaproteobacteria</taxon>
        <taxon>Cellvibrionales</taxon>
        <taxon>Cellvibrionaceae</taxon>
        <taxon>Simiduia</taxon>
    </lineage>
</organism>
<gene>
    <name evidence="2" type="ORF">FHS30_002161</name>
</gene>
<keyword evidence="1" id="KW-0732">Signal</keyword>
<feature type="signal peptide" evidence="1">
    <location>
        <begin position="1"/>
        <end position="23"/>
    </location>
</feature>
<dbReference type="RefSeq" id="WP_183910459.1">
    <property type="nucleotide sequence ID" value="NZ_JACHXZ010000003.1"/>
</dbReference>
<evidence type="ECO:0000313" key="2">
    <source>
        <dbReference type="EMBL" id="MBB3168953.1"/>
    </source>
</evidence>
<comment type="caution">
    <text evidence="2">The sequence shown here is derived from an EMBL/GenBank/DDBJ whole genome shotgun (WGS) entry which is preliminary data.</text>
</comment>
<evidence type="ECO:0000313" key="3">
    <source>
        <dbReference type="Proteomes" id="UP000559987"/>
    </source>
</evidence>
<dbReference type="AlphaFoldDB" id="A0A839UML4"/>
<dbReference type="InterPro" id="IPR018642">
    <property type="entry name" value="DUF2066"/>
</dbReference>
<protein>
    <recommendedName>
        <fullName evidence="4">DUF2066 domain-containing protein</fullName>
    </recommendedName>
</protein>
<name>A0A839UML4_9GAMM</name>
<feature type="chain" id="PRO_5032645180" description="DUF2066 domain-containing protein" evidence="1">
    <location>
        <begin position="24"/>
        <end position="361"/>
    </location>
</feature>
<accession>A0A839UML4</accession>
<dbReference type="EMBL" id="JACHXZ010000003">
    <property type="protein sequence ID" value="MBB3168953.1"/>
    <property type="molecule type" value="Genomic_DNA"/>
</dbReference>